<comment type="caution">
    <text evidence="1">The sequence shown here is derived from an EMBL/GenBank/DDBJ whole genome shotgun (WGS) entry which is preliminary data.</text>
</comment>
<reference evidence="1" key="1">
    <citation type="journal article" date="2015" name="Nature">
        <title>Complex archaea that bridge the gap between prokaryotes and eukaryotes.</title>
        <authorList>
            <person name="Spang A."/>
            <person name="Saw J.H."/>
            <person name="Jorgensen S.L."/>
            <person name="Zaremba-Niedzwiedzka K."/>
            <person name="Martijn J."/>
            <person name="Lind A.E."/>
            <person name="van Eijk R."/>
            <person name="Schleper C."/>
            <person name="Guy L."/>
            <person name="Ettema T.J."/>
        </authorList>
    </citation>
    <scope>NUCLEOTIDE SEQUENCE</scope>
</reference>
<accession>A0A0F9J1E7</accession>
<sequence length="85" mass="10082">MNKTLSITQQHCPKDLEWDKRYDTPRVMQLTILPGVRITWNPDDNRFYVETTLGNMYGDWETAHTFQGSVKGWDNAKNRARNMYD</sequence>
<dbReference type="EMBL" id="LAZR01019304">
    <property type="protein sequence ID" value="KKL93032.1"/>
    <property type="molecule type" value="Genomic_DNA"/>
</dbReference>
<name>A0A0F9J1E7_9ZZZZ</name>
<organism evidence="1">
    <name type="scientific">marine sediment metagenome</name>
    <dbReference type="NCBI Taxonomy" id="412755"/>
    <lineage>
        <taxon>unclassified sequences</taxon>
        <taxon>metagenomes</taxon>
        <taxon>ecological metagenomes</taxon>
    </lineage>
</organism>
<gene>
    <name evidence="1" type="ORF">LCGC14_1878740</name>
</gene>
<evidence type="ECO:0000313" key="1">
    <source>
        <dbReference type="EMBL" id="KKL93032.1"/>
    </source>
</evidence>
<proteinExistence type="predicted"/>
<dbReference type="AlphaFoldDB" id="A0A0F9J1E7"/>
<protein>
    <submittedName>
        <fullName evidence="1">Uncharacterized protein</fullName>
    </submittedName>
</protein>